<dbReference type="RefSeq" id="XP_073808859.1">
    <property type="nucleotide sequence ID" value="XM_073952758.1"/>
</dbReference>
<proteinExistence type="predicted"/>
<protein>
    <submittedName>
        <fullName evidence="2">Polyhomeotic-like protein 2b isoform X4</fullName>
    </submittedName>
</protein>
<evidence type="ECO:0000313" key="2">
    <source>
        <dbReference type="RefSeq" id="XP_073808859.1"/>
    </source>
</evidence>
<organism evidence="1 2">
    <name type="scientific">Danio rerio</name>
    <name type="common">Zebrafish</name>
    <name type="synonym">Brachydanio rerio</name>
    <dbReference type="NCBI Taxonomy" id="7955"/>
    <lineage>
        <taxon>Eukaryota</taxon>
        <taxon>Metazoa</taxon>
        <taxon>Chordata</taxon>
        <taxon>Craniata</taxon>
        <taxon>Vertebrata</taxon>
        <taxon>Euteleostomi</taxon>
        <taxon>Actinopterygii</taxon>
        <taxon>Neopterygii</taxon>
        <taxon>Teleostei</taxon>
        <taxon>Ostariophysi</taxon>
        <taxon>Cypriniformes</taxon>
        <taxon>Danionidae</taxon>
        <taxon>Danioninae</taxon>
        <taxon>Danio</taxon>
    </lineage>
</organism>
<evidence type="ECO:0000313" key="1">
    <source>
        <dbReference type="Proteomes" id="UP000000437"/>
    </source>
</evidence>
<gene>
    <name evidence="2" type="primary">phc2b</name>
    <name evidence="2" type="synonym">PHC2</name>
    <name evidence="2" type="synonym">zgc:56685</name>
</gene>
<accession>A0AC58JQT7</accession>
<name>A0AC58JQT7_DANRE</name>
<dbReference type="Proteomes" id="UP000000437">
    <property type="component" value="Chromosome 6"/>
</dbReference>
<sequence length="468" mass="49268">MGLTTGPNGARAAPQKSLRRVWQRGSRGSKVKHRGGTMEGEQSTPAASASSTTGTSTSTTNSTGTTSASTASTASSTSSSTSSARQAVPQISVYSGIPDRQTVQVIQQALNRQPSTAAQYLQQMYAAQQQHLMLQTAALQQQHLSTAQLQSLAAVQQASLAAGRQSSNQNGTSSTQSGSSQTTINLTTSPAAAQLISRAQSVNSAPSGISQQAVLLGNASSSTLTASQAQMYLRAQMAQQSNLVHVARSLGRAVPLSSQLILAPTATVTALQSDTNTTNNTQSASAQVQNLALRNHQGVSSTPQATGLQALSLKQTPVSIQPTPLIKTPSQSTGAGKNNLNAASSDGVKKAEEGQTEMKAVNMSRNVSSSHPLIAPVERSTGNFGVFQGCALQGITHRLLILNIREKERLRECEHRGLSHLNTPSHTIHIRRKNIPTLNLFCLLLTVLREGLYLFLTSASCIRCAFFM</sequence>
<reference evidence="2" key="1">
    <citation type="submission" date="2025-08" db="UniProtKB">
        <authorList>
            <consortium name="RefSeq"/>
        </authorList>
    </citation>
    <scope>IDENTIFICATION</scope>
    <source>
        <strain evidence="2">Tuebingen</strain>
        <tissue evidence="2">Fibroblasts and whole tissue</tissue>
    </source>
</reference>
<keyword evidence="1" id="KW-1185">Reference proteome</keyword>